<reference evidence="18" key="1">
    <citation type="journal article" date="2015" name="Genome Announc.">
        <title>Genome sequence of the AIDS-associated pathogen Penicillium marneffei (ATCC18224) and its near taxonomic relative Talaromyces stipitatus (ATCC10500).</title>
        <authorList>
            <person name="Nierman W.C."/>
            <person name="Fedorova-Abrams N.D."/>
            <person name="Andrianopoulos A."/>
        </authorList>
    </citation>
    <scope>NUCLEOTIDE SEQUENCE [LARGE SCALE GENOMIC DNA]</scope>
    <source>
        <strain evidence="18">ATCC 10500 / CBS 375.48 / QM 6759 / NRRL 1006</strain>
    </source>
</reference>
<keyword evidence="10" id="KW-0119">Carbohydrate metabolism</keyword>
<dbReference type="OMA" id="NEYSGAC"/>
<evidence type="ECO:0000256" key="12">
    <source>
        <dbReference type="ARBA" id="ARBA00023326"/>
    </source>
</evidence>
<dbReference type="GO" id="GO:0004565">
    <property type="term" value="F:beta-galactosidase activity"/>
    <property type="evidence" value="ECO:0007669"/>
    <property type="project" value="UniProtKB-EC"/>
</dbReference>
<dbReference type="InterPro" id="IPR017853">
    <property type="entry name" value="GH"/>
</dbReference>
<evidence type="ECO:0000256" key="2">
    <source>
        <dbReference type="ARBA" id="ARBA00004613"/>
    </source>
</evidence>
<keyword evidence="7 13" id="KW-0378">Hydrolase</keyword>
<proteinExistence type="inferred from homology"/>
<dbReference type="GO" id="GO:0005576">
    <property type="term" value="C:extracellular region"/>
    <property type="evidence" value="ECO:0007669"/>
    <property type="project" value="UniProtKB-SubCell"/>
</dbReference>
<comment type="similarity">
    <text evidence="3 14">Belongs to the glycosyl hydrolase 35 family.</text>
</comment>
<dbReference type="SUPFAM" id="SSF51445">
    <property type="entry name" value="(Trans)glycosidases"/>
    <property type="match status" value="1"/>
</dbReference>
<dbReference type="OrthoDB" id="1657402at2759"/>
<dbReference type="RefSeq" id="XP_002479251.1">
    <property type="nucleotide sequence ID" value="XM_002479206.1"/>
</dbReference>
<feature type="signal peptide" evidence="15">
    <location>
        <begin position="1"/>
        <end position="21"/>
    </location>
</feature>
<dbReference type="GeneID" id="8103864"/>
<dbReference type="FunFam" id="2.60.390.10:FF:000001">
    <property type="entry name" value="Beta-galactosidase A"/>
    <property type="match status" value="1"/>
</dbReference>
<feature type="chain" id="PRO_5002877261" description="Beta-galactosidase" evidence="15">
    <location>
        <begin position="22"/>
        <end position="1011"/>
    </location>
</feature>
<evidence type="ECO:0000256" key="3">
    <source>
        <dbReference type="ARBA" id="ARBA00009809"/>
    </source>
</evidence>
<dbReference type="FunFam" id="2.60.120.260:FF:000088">
    <property type="entry name" value="Beta-galactosidase A"/>
    <property type="match status" value="1"/>
</dbReference>
<dbReference type="PROSITE" id="PS01182">
    <property type="entry name" value="GLYCOSYL_HYDROL_F35"/>
    <property type="match status" value="1"/>
</dbReference>
<evidence type="ECO:0000256" key="5">
    <source>
        <dbReference type="ARBA" id="ARBA00022525"/>
    </source>
</evidence>
<dbReference type="AlphaFoldDB" id="B8M3B6"/>
<evidence type="ECO:0000256" key="1">
    <source>
        <dbReference type="ARBA" id="ARBA00001412"/>
    </source>
</evidence>
<dbReference type="InterPro" id="IPR036833">
    <property type="entry name" value="BetaGal_dom3_sf"/>
</dbReference>
<evidence type="ECO:0000259" key="16">
    <source>
        <dbReference type="SMART" id="SM01029"/>
    </source>
</evidence>
<dbReference type="InterPro" id="IPR025300">
    <property type="entry name" value="BetaGal_jelly_roll_dom"/>
</dbReference>
<dbReference type="InterPro" id="IPR037110">
    <property type="entry name" value="Betagal_dom2_sf"/>
</dbReference>
<dbReference type="EC" id="3.2.1.23" evidence="4 13"/>
<evidence type="ECO:0000256" key="8">
    <source>
        <dbReference type="ARBA" id="ARBA00023157"/>
    </source>
</evidence>
<dbReference type="FunFam" id="3.20.20.80:FF:000040">
    <property type="entry name" value="Beta-galactosidase A"/>
    <property type="match status" value="1"/>
</dbReference>
<dbReference type="InterPro" id="IPR001944">
    <property type="entry name" value="Glycoside_Hdrlase_35"/>
</dbReference>
<comment type="catalytic activity">
    <reaction evidence="1 13">
        <text>Hydrolysis of terminal non-reducing beta-D-galactose residues in beta-D-galactosides.</text>
        <dbReference type="EC" id="3.2.1.23"/>
    </reaction>
</comment>
<dbReference type="Gene3D" id="2.60.390.10">
    <property type="entry name" value="Beta-galactosidase, domain 3"/>
    <property type="match status" value="1"/>
</dbReference>
<sequence>MKFLLGTTVAALACLSGQALGRAVSHRSKPLTVLGHPDIERRALLQDIVTWDNQSLYIHGEKLMIFSGEVHPFRLPVASLYIDIFHKIKALGFNTVSFYVDWALLEGKPGTYRAEGIFDLQPFFDAAKQAGIYLLARPGPYINAEVSGGGFPGWLQRVNGTLRTRDPAYFDSTKNYANHIAGTIAKNQITKGGPIILYQPENEYSGWATGYSDDPQYMQDIEDTARNAGVIVPFISNDAGAYGHNAPGSGVGAVDIYGHDSYPLGFDCANPSTWPAGDLPTYFRQTHVQQSPSTPFSLVEFQGGSFDPWQGPGFAKCTALLGPEFERVFYKNNIAAGAVFLNLYMTFGGTNWGNLGYPDGYTSYDYGSAISESRNITREKYSQLKLIGNFLKVSPSYLDAVPGSASNSTYSSTSALTVTPLIGRSTKSSFFVVRHSDYSSLASTSYTLKVPTSAGVLTLPQLSGSLSLNGRDSKIHVTDYNVAGTNILYSTAEVFTWKNFSDYKALVLYGGPGEHHELAISSSSNAQISVVDGSKSGVTTKIQNGQAIIAWDVSSSRRVVKVDDLLVFLLDRNSAYSYWVPQVSTSNSSVEFSSQETVANSIIVNAGYLVRYAYLQGNELHLSADFNATTNVEVIGAPPSATRLFVNGVQYDHAKTSNGFWTASVKYNAPKISLPDFSKLTWKYVDSLPEIQATYDDSAWISANHDWTNNTANPLKTPVSLYASDYGFNTGHLLYRGHFVANGNEKYFNVQTIGGSGFGSSVWLNDKLLGSWTGSANNDSAASSYTLSALKAGSSYNLTILVANTGLEEDWTVGTETMKTPRGILNFDLSGHSQSDVTWKLTGNLGGEDYVDLARGPLNEGGLYAERQGWHQPSPPSSDWKTSSPLEGISQARVGFYSTSFTLDLPEGYDIPLYFAFGDSSGSLYRAQLYVNGYQYGTYVPQLGPQTEFPVPQGILNYQGENWVAITLWAQESSGAKVDSFELINTTPVLTALTGIESSPQPAYSQRKGAY</sequence>
<evidence type="ECO:0000256" key="11">
    <source>
        <dbReference type="ARBA" id="ARBA00023295"/>
    </source>
</evidence>
<dbReference type="GO" id="GO:0000272">
    <property type="term" value="P:polysaccharide catabolic process"/>
    <property type="evidence" value="ECO:0007669"/>
    <property type="project" value="UniProtKB-KW"/>
</dbReference>
<dbReference type="SUPFAM" id="SSF49785">
    <property type="entry name" value="Galactose-binding domain-like"/>
    <property type="match status" value="2"/>
</dbReference>
<dbReference type="Gene3D" id="2.102.20.10">
    <property type="entry name" value="Beta-galactosidase, domain 2"/>
    <property type="match status" value="1"/>
</dbReference>
<dbReference type="HOGENOM" id="CLU_005732_2_0_1"/>
<evidence type="ECO:0000256" key="15">
    <source>
        <dbReference type="SAM" id="SignalP"/>
    </source>
</evidence>
<dbReference type="Gene3D" id="2.60.120.260">
    <property type="entry name" value="Galactose-binding domain-like"/>
    <property type="match status" value="2"/>
</dbReference>
<dbReference type="Pfam" id="PF01301">
    <property type="entry name" value="Glyco_hydro_35"/>
    <property type="match status" value="1"/>
</dbReference>
<dbReference type="SUPFAM" id="SSF117100">
    <property type="entry name" value="Beta-galactosidase LacA, domain 3"/>
    <property type="match status" value="1"/>
</dbReference>
<dbReference type="EMBL" id="EQ962653">
    <property type="protein sequence ID" value="EED22288.1"/>
    <property type="molecule type" value="Genomic_DNA"/>
</dbReference>
<dbReference type="InterPro" id="IPR018954">
    <property type="entry name" value="Betagal_dom2"/>
</dbReference>
<dbReference type="InterPro" id="IPR025972">
    <property type="entry name" value="BetaGal_dom3"/>
</dbReference>
<dbReference type="SMART" id="SM01029">
    <property type="entry name" value="BetaGal_dom2"/>
    <property type="match status" value="1"/>
</dbReference>
<dbReference type="STRING" id="441959.B8M3B6"/>
<comment type="subcellular location">
    <subcellularLocation>
        <location evidence="2">Secreted</location>
    </subcellularLocation>
</comment>
<evidence type="ECO:0000256" key="10">
    <source>
        <dbReference type="ARBA" id="ARBA00023277"/>
    </source>
</evidence>
<keyword evidence="8" id="KW-1015">Disulfide bond</keyword>
<dbReference type="Pfam" id="PF13363">
    <property type="entry name" value="BetaGal_dom3"/>
    <property type="match status" value="1"/>
</dbReference>
<dbReference type="SUPFAM" id="SSF51011">
    <property type="entry name" value="Glycosyl hydrolase domain"/>
    <property type="match status" value="1"/>
</dbReference>
<keyword evidence="18" id="KW-1185">Reference proteome</keyword>
<name>B8M3B6_TALSN</name>
<protein>
    <recommendedName>
        <fullName evidence="4 13">Beta-galactosidase</fullName>
        <ecNumber evidence="4 13">3.2.1.23</ecNumber>
    </recommendedName>
</protein>
<evidence type="ECO:0000313" key="18">
    <source>
        <dbReference type="Proteomes" id="UP000001745"/>
    </source>
</evidence>
<dbReference type="PRINTS" id="PR00742">
    <property type="entry name" value="GLHYDRLASE35"/>
</dbReference>
<dbReference type="InterPro" id="IPR008979">
    <property type="entry name" value="Galactose-bd-like_sf"/>
</dbReference>
<keyword evidence="11 13" id="KW-0326">Glycosidase</keyword>
<dbReference type="Pfam" id="PF13364">
    <property type="entry name" value="BetaGal_ABD2"/>
    <property type="match status" value="2"/>
</dbReference>
<keyword evidence="9" id="KW-0325">Glycoprotein</keyword>
<dbReference type="PhylomeDB" id="B8M3B6"/>
<gene>
    <name evidence="17" type="ORF">TSTA_095370</name>
</gene>
<evidence type="ECO:0000256" key="6">
    <source>
        <dbReference type="ARBA" id="ARBA00022729"/>
    </source>
</evidence>
<dbReference type="InterPro" id="IPR031330">
    <property type="entry name" value="Gly_Hdrlase_35_cat"/>
</dbReference>
<dbReference type="Gene3D" id="3.20.20.80">
    <property type="entry name" value="Glycosidases"/>
    <property type="match status" value="1"/>
</dbReference>
<dbReference type="FunFam" id="2.102.20.10:FF:000001">
    <property type="entry name" value="Beta-galactosidase A"/>
    <property type="match status" value="1"/>
</dbReference>
<dbReference type="eggNOG" id="KOG0496">
    <property type="taxonomic scope" value="Eukaryota"/>
</dbReference>
<dbReference type="VEuPathDB" id="FungiDB:TSTA_095370"/>
<evidence type="ECO:0000256" key="7">
    <source>
        <dbReference type="ARBA" id="ARBA00022801"/>
    </source>
</evidence>
<evidence type="ECO:0000256" key="13">
    <source>
        <dbReference type="RuleBase" id="RU000675"/>
    </source>
</evidence>
<feature type="domain" description="Beta-galactosidase" evidence="16">
    <location>
        <begin position="397"/>
        <end position="578"/>
    </location>
</feature>
<dbReference type="PANTHER" id="PTHR23421">
    <property type="entry name" value="BETA-GALACTOSIDASE RELATED"/>
    <property type="match status" value="1"/>
</dbReference>
<keyword evidence="5" id="KW-0964">Secreted</keyword>
<keyword evidence="12" id="KW-0624">Polysaccharide degradation</keyword>
<dbReference type="Pfam" id="PF10435">
    <property type="entry name" value="BetaGal_dom2"/>
    <property type="match status" value="1"/>
</dbReference>
<accession>B8M3B6</accession>
<dbReference type="InParanoid" id="B8M3B6"/>
<organism evidence="17 18">
    <name type="scientific">Talaromyces stipitatus (strain ATCC 10500 / CBS 375.48 / QM 6759 / NRRL 1006)</name>
    <name type="common">Penicillium stipitatum</name>
    <dbReference type="NCBI Taxonomy" id="441959"/>
    <lineage>
        <taxon>Eukaryota</taxon>
        <taxon>Fungi</taxon>
        <taxon>Dikarya</taxon>
        <taxon>Ascomycota</taxon>
        <taxon>Pezizomycotina</taxon>
        <taxon>Eurotiomycetes</taxon>
        <taxon>Eurotiomycetidae</taxon>
        <taxon>Eurotiales</taxon>
        <taxon>Trichocomaceae</taxon>
        <taxon>Talaromyces</taxon>
        <taxon>Talaromyces sect. Talaromyces</taxon>
    </lineage>
</organism>
<dbReference type="InterPro" id="IPR019801">
    <property type="entry name" value="Glyco_hydro_35_CS"/>
</dbReference>
<evidence type="ECO:0000256" key="4">
    <source>
        <dbReference type="ARBA" id="ARBA00012756"/>
    </source>
</evidence>
<evidence type="ECO:0000256" key="14">
    <source>
        <dbReference type="RuleBase" id="RU003679"/>
    </source>
</evidence>
<evidence type="ECO:0000313" key="17">
    <source>
        <dbReference type="EMBL" id="EED22288.1"/>
    </source>
</evidence>
<keyword evidence="6 15" id="KW-0732">Signal</keyword>
<evidence type="ECO:0000256" key="9">
    <source>
        <dbReference type="ARBA" id="ARBA00023180"/>
    </source>
</evidence>
<dbReference type="FunFam" id="2.60.120.260:FF:000065">
    <property type="entry name" value="Beta-galactosidase A"/>
    <property type="match status" value="1"/>
</dbReference>
<dbReference type="Proteomes" id="UP000001745">
    <property type="component" value="Unassembled WGS sequence"/>
</dbReference>